<name>A0A841KJ17_9GAMM</name>
<dbReference type="SUPFAM" id="SSF56059">
    <property type="entry name" value="Glutathione synthetase ATP-binding domain-like"/>
    <property type="match status" value="1"/>
</dbReference>
<organism evidence="1 2">
    <name type="scientific">Oleiagrimonas soli</name>
    <dbReference type="NCBI Taxonomy" id="1543381"/>
    <lineage>
        <taxon>Bacteria</taxon>
        <taxon>Pseudomonadati</taxon>
        <taxon>Pseudomonadota</taxon>
        <taxon>Gammaproteobacteria</taxon>
        <taxon>Lysobacterales</taxon>
        <taxon>Rhodanobacteraceae</taxon>
        <taxon>Oleiagrimonas</taxon>
    </lineage>
</organism>
<evidence type="ECO:0000313" key="2">
    <source>
        <dbReference type="Proteomes" id="UP000560000"/>
    </source>
</evidence>
<sequence length="364" mass="40820">MTVFRAHASSLRQPQRLPCRRGAIERIPYPVCLIPLIAQWIWLGLRYRSLTLPSCANPGITAGGLVGDCKSEYFDRMGPRAHARIAPYVLLCGHGATSLTNALKAMREHGLMFPVVAKPDLGWCGYGVRRINTTTELQSYLTQFPAGAALLLQRYLSEPGEAGIFYMREPGQVTGRIVGLLLRHHPQVVGDGKRTIAQLLDDDPRLRHRFRHHLNCDHHNVATIPRAGERVRLSTIGSFRVGATYEDGIRHQSDILTATVDSIACDMPQFHAGRLDVRFASIHALRRGQFTIMEVNGAGSEAGQAWDPKYTLRQAYRIVFAKQRMLFALGAINRARGHRPIRLTALVRHWLHQQAILRHYPASN</sequence>
<gene>
    <name evidence="1" type="ORF">HNQ86_002305</name>
</gene>
<dbReference type="AlphaFoldDB" id="A0A841KJ17"/>
<reference evidence="1 2" key="1">
    <citation type="submission" date="2020-08" db="EMBL/GenBank/DDBJ databases">
        <title>Genomic Encyclopedia of Type Strains, Phase IV (KMG-IV): sequencing the most valuable type-strain genomes for metagenomic binning, comparative biology and taxonomic classification.</title>
        <authorList>
            <person name="Goeker M."/>
        </authorList>
    </citation>
    <scope>NUCLEOTIDE SEQUENCE [LARGE SCALE GENOMIC DNA]</scope>
    <source>
        <strain evidence="1 2">DSM 107085</strain>
    </source>
</reference>
<proteinExistence type="predicted"/>
<dbReference type="EMBL" id="JACHET010000001">
    <property type="protein sequence ID" value="MBB6184960.1"/>
    <property type="molecule type" value="Genomic_DNA"/>
</dbReference>
<protein>
    <recommendedName>
        <fullName evidence="3">ATP-grasp domain-containing protein</fullName>
    </recommendedName>
</protein>
<dbReference type="Proteomes" id="UP000560000">
    <property type="component" value="Unassembled WGS sequence"/>
</dbReference>
<evidence type="ECO:0000313" key="1">
    <source>
        <dbReference type="EMBL" id="MBB6184960.1"/>
    </source>
</evidence>
<dbReference type="RefSeq" id="WP_200877584.1">
    <property type="nucleotide sequence ID" value="NZ_JACHET010000001.1"/>
</dbReference>
<evidence type="ECO:0008006" key="3">
    <source>
        <dbReference type="Google" id="ProtNLM"/>
    </source>
</evidence>
<comment type="caution">
    <text evidence="1">The sequence shown here is derived from an EMBL/GenBank/DDBJ whole genome shotgun (WGS) entry which is preliminary data.</text>
</comment>
<accession>A0A841KJ17</accession>